<dbReference type="PANTHER" id="PTHR46470">
    <property type="entry name" value="N-ACYLNEURAMINATE-9-PHOSPHATASE"/>
    <property type="match status" value="1"/>
</dbReference>
<dbReference type="AlphaFoldDB" id="A0A5B9DW63"/>
<keyword evidence="2 4" id="KW-0378">Hydrolase</keyword>
<evidence type="ECO:0000256" key="3">
    <source>
        <dbReference type="ARBA" id="ARBA00022842"/>
    </source>
</evidence>
<reference evidence="4 5" key="1">
    <citation type="journal article" date="2015" name="Int. J. Syst. Evol. Microbiol.">
        <title>Youhaiella tibetensis gen. nov., sp. nov., isolated from subsurface sediment.</title>
        <authorList>
            <person name="Wang Y.X."/>
            <person name="Huang F.Q."/>
            <person name="Nogi Y."/>
            <person name="Pang S.J."/>
            <person name="Wang P.K."/>
            <person name="Lv J."/>
        </authorList>
    </citation>
    <scope>NUCLEOTIDE SEQUENCE [LARGE SCALE GENOMIC DNA]</scope>
    <source>
        <strain evidence="5">fig4</strain>
    </source>
</reference>
<name>A0A5B9DW63_9HYPH</name>
<evidence type="ECO:0000256" key="2">
    <source>
        <dbReference type="ARBA" id="ARBA00022801"/>
    </source>
</evidence>
<keyword evidence="1" id="KW-0479">Metal-binding</keyword>
<sequence length="212" mass="23066">MPWADLRAAIPDRVRAELARLRAGLPRFGAILLDCGDTLVDERTEIKQPGSEVVLRGDLIPGAAGMVHTLKALGYPLVLVADGPRQSFVNLLGQHGLWELFDAHVISEDVGALKPDARMFDTALAAIGLTRADAWRCVMVGNNLSRDIKGANALGITSIFMAWSTLRTHEPIDETEQPDFRIEAPGDLPVLLDSLEPLLRFKGRSPMPKAVS</sequence>
<dbReference type="InterPro" id="IPR051400">
    <property type="entry name" value="HAD-like_hydrolase"/>
</dbReference>
<dbReference type="KEGG" id="yti:FNA67_18795"/>
<dbReference type="OrthoDB" id="367448at2"/>
<protein>
    <submittedName>
        <fullName evidence="4">HAD family hydrolase</fullName>
    </submittedName>
</protein>
<evidence type="ECO:0000313" key="5">
    <source>
        <dbReference type="Proteomes" id="UP000321062"/>
    </source>
</evidence>
<dbReference type="PANTHER" id="PTHR46470:SF2">
    <property type="entry name" value="GLYCERALDEHYDE 3-PHOSPHATE PHOSPHATASE"/>
    <property type="match status" value="1"/>
</dbReference>
<dbReference type="Pfam" id="PF00702">
    <property type="entry name" value="Hydrolase"/>
    <property type="match status" value="1"/>
</dbReference>
<dbReference type="InterPro" id="IPR023214">
    <property type="entry name" value="HAD_sf"/>
</dbReference>
<gene>
    <name evidence="4" type="ORF">FNA67_18795</name>
</gene>
<dbReference type="Proteomes" id="UP000321062">
    <property type="component" value="Chromosome"/>
</dbReference>
<dbReference type="GO" id="GO:0046872">
    <property type="term" value="F:metal ion binding"/>
    <property type="evidence" value="ECO:0007669"/>
    <property type="project" value="UniProtKB-KW"/>
</dbReference>
<keyword evidence="3" id="KW-0460">Magnesium</keyword>
<dbReference type="EMBL" id="CP041690">
    <property type="protein sequence ID" value="QEE22863.1"/>
    <property type="molecule type" value="Genomic_DNA"/>
</dbReference>
<dbReference type="GO" id="GO:0016791">
    <property type="term" value="F:phosphatase activity"/>
    <property type="evidence" value="ECO:0007669"/>
    <property type="project" value="TreeGrafter"/>
</dbReference>
<evidence type="ECO:0000313" key="4">
    <source>
        <dbReference type="EMBL" id="QEE22863.1"/>
    </source>
</evidence>
<keyword evidence="5" id="KW-1185">Reference proteome</keyword>
<dbReference type="SUPFAM" id="SSF56784">
    <property type="entry name" value="HAD-like"/>
    <property type="match status" value="1"/>
</dbReference>
<dbReference type="Gene3D" id="3.40.50.1000">
    <property type="entry name" value="HAD superfamily/HAD-like"/>
    <property type="match status" value="1"/>
</dbReference>
<organism evidence="4 5">
    <name type="scientific">Paradevosia tibetensis</name>
    <dbReference type="NCBI Taxonomy" id="1447062"/>
    <lineage>
        <taxon>Bacteria</taxon>
        <taxon>Pseudomonadati</taxon>
        <taxon>Pseudomonadota</taxon>
        <taxon>Alphaproteobacteria</taxon>
        <taxon>Hyphomicrobiales</taxon>
        <taxon>Devosiaceae</taxon>
        <taxon>Paradevosia</taxon>
    </lineage>
</organism>
<proteinExistence type="predicted"/>
<dbReference type="InterPro" id="IPR036412">
    <property type="entry name" value="HAD-like_sf"/>
</dbReference>
<accession>A0A5B9DW63</accession>
<evidence type="ECO:0000256" key="1">
    <source>
        <dbReference type="ARBA" id="ARBA00022723"/>
    </source>
</evidence>